<evidence type="ECO:0000313" key="3">
    <source>
        <dbReference type="Proteomes" id="UP000427769"/>
    </source>
</evidence>
<dbReference type="InterPro" id="IPR010982">
    <property type="entry name" value="Lambda_DNA-bd_dom_sf"/>
</dbReference>
<sequence length="65" mass="7646">MSIKPNGRLWQAVKEKGLTQRDFAKLVGEHFTRVNMVINGRINLTEKQQQKYAAALNMRRERLFD</sequence>
<dbReference type="EMBL" id="AP021875">
    <property type="protein sequence ID" value="BBO76922.1"/>
    <property type="molecule type" value="Genomic_DNA"/>
</dbReference>
<evidence type="ECO:0000313" key="2">
    <source>
        <dbReference type="EMBL" id="BBO76922.1"/>
    </source>
</evidence>
<dbReference type="KEGG" id="dwd:DSCW_43390"/>
<proteinExistence type="predicted"/>
<organism evidence="2 3">
    <name type="scientific">Desulfosarcina widdelii</name>
    <dbReference type="NCBI Taxonomy" id="947919"/>
    <lineage>
        <taxon>Bacteria</taxon>
        <taxon>Pseudomonadati</taxon>
        <taxon>Thermodesulfobacteriota</taxon>
        <taxon>Desulfobacteria</taxon>
        <taxon>Desulfobacterales</taxon>
        <taxon>Desulfosarcinaceae</taxon>
        <taxon>Desulfosarcina</taxon>
    </lineage>
</organism>
<dbReference type="AlphaFoldDB" id="A0A5K7Z4J3"/>
<dbReference type="SUPFAM" id="SSF47413">
    <property type="entry name" value="lambda repressor-like DNA-binding domains"/>
    <property type="match status" value="1"/>
</dbReference>
<dbReference type="Pfam" id="PF01381">
    <property type="entry name" value="HTH_3"/>
    <property type="match status" value="1"/>
</dbReference>
<dbReference type="PROSITE" id="PS50943">
    <property type="entry name" value="HTH_CROC1"/>
    <property type="match status" value="1"/>
</dbReference>
<dbReference type="OrthoDB" id="770730at2"/>
<dbReference type="Gene3D" id="1.10.260.40">
    <property type="entry name" value="lambda repressor-like DNA-binding domains"/>
    <property type="match status" value="1"/>
</dbReference>
<protein>
    <recommendedName>
        <fullName evidence="1">HTH cro/C1-type domain-containing protein</fullName>
    </recommendedName>
</protein>
<evidence type="ECO:0000259" key="1">
    <source>
        <dbReference type="PROSITE" id="PS50943"/>
    </source>
</evidence>
<dbReference type="GO" id="GO:0003677">
    <property type="term" value="F:DNA binding"/>
    <property type="evidence" value="ECO:0007669"/>
    <property type="project" value="InterPro"/>
</dbReference>
<name>A0A5K7Z4J3_9BACT</name>
<accession>A0A5K7Z4J3</accession>
<reference evidence="2 3" key="1">
    <citation type="submission" date="2019-11" db="EMBL/GenBank/DDBJ databases">
        <title>Comparative genomics of hydrocarbon-degrading Desulfosarcina strains.</title>
        <authorList>
            <person name="Watanabe M."/>
            <person name="Kojima H."/>
            <person name="Fukui M."/>
        </authorList>
    </citation>
    <scope>NUCLEOTIDE SEQUENCE [LARGE SCALE GENOMIC DNA]</scope>
    <source>
        <strain evidence="2 3">PP31</strain>
    </source>
</reference>
<dbReference type="Proteomes" id="UP000427769">
    <property type="component" value="Chromosome"/>
</dbReference>
<gene>
    <name evidence="2" type="ORF">DSCW_43390</name>
</gene>
<feature type="domain" description="HTH cro/C1-type" evidence="1">
    <location>
        <begin position="9"/>
        <end position="63"/>
    </location>
</feature>
<keyword evidence="3" id="KW-1185">Reference proteome</keyword>
<dbReference type="SMART" id="SM00530">
    <property type="entry name" value="HTH_XRE"/>
    <property type="match status" value="1"/>
</dbReference>
<dbReference type="RefSeq" id="WP_155305720.1">
    <property type="nucleotide sequence ID" value="NZ_AP021875.1"/>
</dbReference>
<dbReference type="InterPro" id="IPR001387">
    <property type="entry name" value="Cro/C1-type_HTH"/>
</dbReference>
<dbReference type="CDD" id="cd00093">
    <property type="entry name" value="HTH_XRE"/>
    <property type="match status" value="1"/>
</dbReference>